<proteinExistence type="predicted"/>
<organism evidence="1 2">
    <name type="scientific">Linum tenue</name>
    <dbReference type="NCBI Taxonomy" id="586396"/>
    <lineage>
        <taxon>Eukaryota</taxon>
        <taxon>Viridiplantae</taxon>
        <taxon>Streptophyta</taxon>
        <taxon>Embryophyta</taxon>
        <taxon>Tracheophyta</taxon>
        <taxon>Spermatophyta</taxon>
        <taxon>Magnoliopsida</taxon>
        <taxon>eudicotyledons</taxon>
        <taxon>Gunneridae</taxon>
        <taxon>Pentapetalae</taxon>
        <taxon>rosids</taxon>
        <taxon>fabids</taxon>
        <taxon>Malpighiales</taxon>
        <taxon>Linaceae</taxon>
        <taxon>Linum</taxon>
    </lineage>
</organism>
<accession>A0AAV0R6X4</accession>
<keyword evidence="2" id="KW-1185">Reference proteome</keyword>
<reference evidence="1" key="1">
    <citation type="submission" date="2022-08" db="EMBL/GenBank/DDBJ databases">
        <authorList>
            <person name="Gutierrez-Valencia J."/>
        </authorList>
    </citation>
    <scope>NUCLEOTIDE SEQUENCE</scope>
</reference>
<evidence type="ECO:0000313" key="1">
    <source>
        <dbReference type="EMBL" id="CAI0552324.1"/>
    </source>
</evidence>
<gene>
    <name evidence="1" type="ORF">LITE_LOCUS46378</name>
</gene>
<dbReference type="EMBL" id="CAMGYJ010000010">
    <property type="protein sequence ID" value="CAI0552324.1"/>
    <property type="molecule type" value="Genomic_DNA"/>
</dbReference>
<comment type="caution">
    <text evidence="1">The sequence shown here is derived from an EMBL/GenBank/DDBJ whole genome shotgun (WGS) entry which is preliminary data.</text>
</comment>
<dbReference type="AlphaFoldDB" id="A0AAV0R6X4"/>
<name>A0AAV0R6X4_9ROSI</name>
<evidence type="ECO:0000313" key="2">
    <source>
        <dbReference type="Proteomes" id="UP001154282"/>
    </source>
</evidence>
<protein>
    <submittedName>
        <fullName evidence="1">Uncharacterized protein</fullName>
    </submittedName>
</protein>
<dbReference type="Proteomes" id="UP001154282">
    <property type="component" value="Unassembled WGS sequence"/>
</dbReference>
<sequence>METTESALQIRERRSPRSCVESRGGLSLQVLAERPRNHAVLLLL</sequence>